<sequence>MSFHRASPPSSAQSLPLFGPGRNLPDKGNFSLLRTVMLRPAVPPGFSVAGPPVISHHFLDLPALGRLPPIQGFYDFGETCFFGKHRPGWSRDPFCEEAPFSPRIYGLFLPRVVRPPGYSLLPPWWVSGTGTLLLKGSSFSWSRAGVTSAPVPLVHELGSRHFPTPSYPKKQGPPLTPCRKTIFRLTSSPSLGTKKGEYRNFHLFDNHPGWVLTEMPYEDRFRYGSGGSLNNPLPMIPPALSSTGTRSSPGVSRAPCYRSERKLVALGYGLSPSGAAFPFSLAHEFVLLSHNPRFPRFGAAPISLPATRESLLLFFPLATKVSVRQVVSCLPRDSAAFENLNPFGNLRYAYFNPQSFLVLHPLPRLGGAWVFHRNPFLV</sequence>
<reference evidence="2" key="1">
    <citation type="submission" date="2023-03" db="EMBL/GenBank/DDBJ databases">
        <title>Chromosome-scale reference genome and RAD-based genetic map of yellow starthistle (Centaurea solstitialis) reveal putative structural variation and QTLs associated with invader traits.</title>
        <authorList>
            <person name="Reatini B."/>
            <person name="Cang F.A."/>
            <person name="Jiang Q."/>
            <person name="Mckibben M.T.W."/>
            <person name="Barker M.S."/>
            <person name="Rieseberg L.H."/>
            <person name="Dlugosch K.M."/>
        </authorList>
    </citation>
    <scope>NUCLEOTIDE SEQUENCE</scope>
    <source>
        <strain evidence="2">CAN-66</strain>
        <tissue evidence="2">Leaf</tissue>
    </source>
</reference>
<proteinExistence type="predicted"/>
<evidence type="ECO:0000313" key="3">
    <source>
        <dbReference type="Proteomes" id="UP001172457"/>
    </source>
</evidence>
<feature type="compositionally biased region" description="Low complexity" evidence="1">
    <location>
        <begin position="1"/>
        <end position="17"/>
    </location>
</feature>
<evidence type="ECO:0000313" key="2">
    <source>
        <dbReference type="EMBL" id="KAJ9535246.1"/>
    </source>
</evidence>
<dbReference type="Proteomes" id="UP001172457">
    <property type="component" value="Unassembled WGS sequence"/>
</dbReference>
<keyword evidence="3" id="KW-1185">Reference proteome</keyword>
<accession>A0AA38SFR8</accession>
<gene>
    <name evidence="2" type="ORF">OSB04_un001663</name>
</gene>
<name>A0AA38SFR8_9ASTR</name>
<protein>
    <submittedName>
        <fullName evidence="2">Uncharacterized protein</fullName>
    </submittedName>
</protein>
<dbReference type="AlphaFoldDB" id="A0AA38SFR8"/>
<organism evidence="2 3">
    <name type="scientific">Centaurea solstitialis</name>
    <name type="common">yellow star-thistle</name>
    <dbReference type="NCBI Taxonomy" id="347529"/>
    <lineage>
        <taxon>Eukaryota</taxon>
        <taxon>Viridiplantae</taxon>
        <taxon>Streptophyta</taxon>
        <taxon>Embryophyta</taxon>
        <taxon>Tracheophyta</taxon>
        <taxon>Spermatophyta</taxon>
        <taxon>Magnoliopsida</taxon>
        <taxon>eudicotyledons</taxon>
        <taxon>Gunneridae</taxon>
        <taxon>Pentapetalae</taxon>
        <taxon>asterids</taxon>
        <taxon>campanulids</taxon>
        <taxon>Asterales</taxon>
        <taxon>Asteraceae</taxon>
        <taxon>Carduoideae</taxon>
        <taxon>Cardueae</taxon>
        <taxon>Centaureinae</taxon>
        <taxon>Centaurea</taxon>
    </lineage>
</organism>
<feature type="region of interest" description="Disordered" evidence="1">
    <location>
        <begin position="1"/>
        <end position="20"/>
    </location>
</feature>
<evidence type="ECO:0000256" key="1">
    <source>
        <dbReference type="SAM" id="MobiDB-lite"/>
    </source>
</evidence>
<comment type="caution">
    <text evidence="2">The sequence shown here is derived from an EMBL/GenBank/DDBJ whole genome shotgun (WGS) entry which is preliminary data.</text>
</comment>
<dbReference type="EMBL" id="JARYMX010000427">
    <property type="protein sequence ID" value="KAJ9535246.1"/>
    <property type="molecule type" value="Genomic_DNA"/>
</dbReference>